<dbReference type="InterPro" id="IPR018335">
    <property type="entry name" value="Tscrpt_reg_HTH_Crp-type_CS"/>
</dbReference>
<dbReference type="Proteomes" id="UP000031670">
    <property type="component" value="Unassembled WGS sequence"/>
</dbReference>
<dbReference type="GO" id="GO:0003700">
    <property type="term" value="F:DNA-binding transcription factor activity"/>
    <property type="evidence" value="ECO:0007669"/>
    <property type="project" value="InterPro"/>
</dbReference>
<dbReference type="PROSITE" id="PS51063">
    <property type="entry name" value="HTH_CRP_2"/>
    <property type="match status" value="1"/>
</dbReference>
<feature type="domain" description="HTH crp-type" evidence="4">
    <location>
        <begin position="1"/>
        <end position="43"/>
    </location>
</feature>
<comment type="caution">
    <text evidence="5">The sequence shown here is derived from an EMBL/GenBank/DDBJ whole genome shotgun (WGS) entry which is preliminary data.</text>
</comment>
<keyword evidence="2" id="KW-0238">DNA-binding</keyword>
<dbReference type="Gene3D" id="1.10.10.10">
    <property type="entry name" value="Winged helix-like DNA-binding domain superfamily/Winged helix DNA-binding domain"/>
    <property type="match status" value="1"/>
</dbReference>
<evidence type="ECO:0000256" key="2">
    <source>
        <dbReference type="ARBA" id="ARBA00023125"/>
    </source>
</evidence>
<dbReference type="Pfam" id="PF00325">
    <property type="entry name" value="Crp"/>
    <property type="match status" value="1"/>
</dbReference>
<evidence type="ECO:0000256" key="3">
    <source>
        <dbReference type="ARBA" id="ARBA00023163"/>
    </source>
</evidence>
<dbReference type="GO" id="GO:0003677">
    <property type="term" value="F:DNA binding"/>
    <property type="evidence" value="ECO:0007669"/>
    <property type="project" value="UniProtKB-KW"/>
</dbReference>
<dbReference type="InterPro" id="IPR012318">
    <property type="entry name" value="HTH_CRP"/>
</dbReference>
<dbReference type="EMBL" id="BBSA01000014">
    <property type="protein sequence ID" value="GAM64617.1"/>
    <property type="molecule type" value="Genomic_DNA"/>
</dbReference>
<evidence type="ECO:0000256" key="1">
    <source>
        <dbReference type="ARBA" id="ARBA00023015"/>
    </source>
</evidence>
<dbReference type="SMART" id="SM00419">
    <property type="entry name" value="HTH_CRP"/>
    <property type="match status" value="1"/>
</dbReference>
<dbReference type="FunFam" id="1.10.10.10:FF:000028">
    <property type="entry name" value="Fumarate/nitrate reduction transcriptional regulator Fnr"/>
    <property type="match status" value="1"/>
</dbReference>
<accession>A0A0B8PIW7</accession>
<evidence type="ECO:0000313" key="5">
    <source>
        <dbReference type="EMBL" id="GAM64617.1"/>
    </source>
</evidence>
<keyword evidence="1" id="KW-0805">Transcription regulation</keyword>
<dbReference type="InterPro" id="IPR036390">
    <property type="entry name" value="WH_DNA-bd_sf"/>
</dbReference>
<keyword evidence="3" id="KW-0804">Transcription</keyword>
<dbReference type="PROSITE" id="PS00042">
    <property type="entry name" value="HTH_CRP_1"/>
    <property type="match status" value="1"/>
</dbReference>
<evidence type="ECO:0000313" key="6">
    <source>
        <dbReference type="Proteomes" id="UP000031670"/>
    </source>
</evidence>
<sequence length="55" mass="5995">MTRGDIGNYLGLTVETISRLLGRFQKSDILSVKGKYITINDHDALAKLAGAARCE</sequence>
<dbReference type="AlphaFoldDB" id="A0A0B8PIW7"/>
<gene>
    <name evidence="5" type="ORF">JCM19232_4309</name>
</gene>
<dbReference type="CDD" id="cd00092">
    <property type="entry name" value="HTH_CRP"/>
    <property type="match status" value="1"/>
</dbReference>
<organism evidence="5 6">
    <name type="scientific">Vibrio ishigakensis</name>
    <dbReference type="NCBI Taxonomy" id="1481914"/>
    <lineage>
        <taxon>Bacteria</taxon>
        <taxon>Pseudomonadati</taxon>
        <taxon>Pseudomonadota</taxon>
        <taxon>Gammaproteobacteria</taxon>
        <taxon>Vibrionales</taxon>
        <taxon>Vibrionaceae</taxon>
        <taxon>Vibrio</taxon>
    </lineage>
</organism>
<proteinExistence type="predicted"/>
<dbReference type="InterPro" id="IPR036388">
    <property type="entry name" value="WH-like_DNA-bd_sf"/>
</dbReference>
<name>A0A0B8PIW7_9VIBR</name>
<reference evidence="5 6" key="2">
    <citation type="submission" date="2015-01" db="EMBL/GenBank/DDBJ databases">
        <authorList>
            <consortium name="NBRP consortium"/>
            <person name="Sawabe T."/>
            <person name="Meirelles P."/>
            <person name="Feng G."/>
            <person name="Sayaka M."/>
            <person name="Hattori M."/>
            <person name="Ohkuma M."/>
        </authorList>
    </citation>
    <scope>NUCLEOTIDE SEQUENCE [LARGE SCALE GENOMIC DNA]</scope>
    <source>
        <strain evidence="5 6">JCM19232</strain>
    </source>
</reference>
<reference evidence="5 6" key="1">
    <citation type="submission" date="2015-01" db="EMBL/GenBank/DDBJ databases">
        <title>Vibrio sp. C5 JCM 19232 whole genome shotgun sequence.</title>
        <authorList>
            <person name="Sawabe T."/>
            <person name="Meirelles P."/>
            <person name="Feng G."/>
            <person name="Sayaka M."/>
            <person name="Hattori M."/>
            <person name="Ohkuma M."/>
        </authorList>
    </citation>
    <scope>NUCLEOTIDE SEQUENCE [LARGE SCALE GENOMIC DNA]</scope>
    <source>
        <strain evidence="5 6">JCM19232</strain>
    </source>
</reference>
<dbReference type="SUPFAM" id="SSF46785">
    <property type="entry name" value="Winged helix' DNA-binding domain"/>
    <property type="match status" value="1"/>
</dbReference>
<protein>
    <submittedName>
        <fullName evidence="5">Fumarate and nitrate reduction regulatory protein</fullName>
    </submittedName>
</protein>
<evidence type="ECO:0000259" key="4">
    <source>
        <dbReference type="PROSITE" id="PS51063"/>
    </source>
</evidence>